<comment type="subcellular location">
    <subcellularLocation>
        <location evidence="2">Cell envelope</location>
    </subcellularLocation>
    <subcellularLocation>
        <location evidence="1">Membrane</location>
        <topology evidence="1">Multi-pass membrane protein</topology>
    </subcellularLocation>
</comment>
<gene>
    <name evidence="11" type="primary">pheC_1</name>
    <name evidence="11" type="ORF">KOR34_13800</name>
</gene>
<evidence type="ECO:0000256" key="8">
    <source>
        <dbReference type="ARBA" id="ARBA00023136"/>
    </source>
</evidence>
<feature type="domain" description="Solute-binding protein family 3/N-terminal" evidence="10">
    <location>
        <begin position="469"/>
        <end position="711"/>
    </location>
</feature>
<dbReference type="GO" id="GO:0030313">
    <property type="term" value="C:cell envelope"/>
    <property type="evidence" value="ECO:0007669"/>
    <property type="project" value="UniProtKB-SubCell"/>
</dbReference>
<organism evidence="11 12">
    <name type="scientific">Posidoniimonas corsicana</name>
    <dbReference type="NCBI Taxonomy" id="1938618"/>
    <lineage>
        <taxon>Bacteria</taxon>
        <taxon>Pseudomonadati</taxon>
        <taxon>Planctomycetota</taxon>
        <taxon>Planctomycetia</taxon>
        <taxon>Pirellulales</taxon>
        <taxon>Lacipirellulaceae</taxon>
        <taxon>Posidoniimonas</taxon>
    </lineage>
</organism>
<evidence type="ECO:0000256" key="2">
    <source>
        <dbReference type="ARBA" id="ARBA00004196"/>
    </source>
</evidence>
<evidence type="ECO:0000256" key="1">
    <source>
        <dbReference type="ARBA" id="ARBA00004141"/>
    </source>
</evidence>
<dbReference type="InterPro" id="IPR001991">
    <property type="entry name" value="Na-dicarboxylate_symporter"/>
</dbReference>
<dbReference type="RefSeq" id="WP_146563404.1">
    <property type="nucleotide sequence ID" value="NZ_SIHJ01000001.1"/>
</dbReference>
<feature type="transmembrane region" description="Helical" evidence="9">
    <location>
        <begin position="371"/>
        <end position="390"/>
    </location>
</feature>
<evidence type="ECO:0000313" key="12">
    <source>
        <dbReference type="Proteomes" id="UP000316714"/>
    </source>
</evidence>
<evidence type="ECO:0000256" key="6">
    <source>
        <dbReference type="ARBA" id="ARBA00022729"/>
    </source>
</evidence>
<feature type="transmembrane region" description="Helical" evidence="9">
    <location>
        <begin position="396"/>
        <end position="415"/>
    </location>
</feature>
<reference evidence="11 12" key="1">
    <citation type="submission" date="2019-02" db="EMBL/GenBank/DDBJ databases">
        <title>Deep-cultivation of Planctomycetes and their phenomic and genomic characterization uncovers novel biology.</title>
        <authorList>
            <person name="Wiegand S."/>
            <person name="Jogler M."/>
            <person name="Boedeker C."/>
            <person name="Pinto D."/>
            <person name="Vollmers J."/>
            <person name="Rivas-Marin E."/>
            <person name="Kohn T."/>
            <person name="Peeters S.H."/>
            <person name="Heuer A."/>
            <person name="Rast P."/>
            <person name="Oberbeckmann S."/>
            <person name="Bunk B."/>
            <person name="Jeske O."/>
            <person name="Meyerdierks A."/>
            <person name="Storesund J.E."/>
            <person name="Kallscheuer N."/>
            <person name="Luecker S."/>
            <person name="Lage O.M."/>
            <person name="Pohl T."/>
            <person name="Merkel B.J."/>
            <person name="Hornburger P."/>
            <person name="Mueller R.-W."/>
            <person name="Bruemmer F."/>
            <person name="Labrenz M."/>
            <person name="Spormann A.M."/>
            <person name="Op Den Camp H."/>
            <person name="Overmann J."/>
            <person name="Amann R."/>
            <person name="Jetten M.S.M."/>
            <person name="Mascher T."/>
            <person name="Medema M.H."/>
            <person name="Devos D.P."/>
            <person name="Kaster A.-K."/>
            <person name="Ovreas L."/>
            <person name="Rohde M."/>
            <person name="Galperin M.Y."/>
            <person name="Jogler C."/>
        </authorList>
    </citation>
    <scope>NUCLEOTIDE SEQUENCE [LARGE SCALE GENOMIC DNA]</scope>
    <source>
        <strain evidence="11 12">KOR34</strain>
    </source>
</reference>
<feature type="transmembrane region" description="Helical" evidence="9">
    <location>
        <begin position="319"/>
        <end position="342"/>
    </location>
</feature>
<dbReference type="Pfam" id="PF00497">
    <property type="entry name" value="SBP_bac_3"/>
    <property type="match status" value="1"/>
</dbReference>
<sequence length="731" mass="80835">MTSRILLGLTLGVAWGLFFGEYGAWVGWIGDAFVGLLQMAILPYVAISLTSNIGRLSSEQCGRVAWVAVSLLLLLWAVGGMVLVVMSLCFPPWDAGSFFSTSLVEEPVTTDWLELFIPSNLFWSLTNNLVPAVVLFSVGLGVALISVPNKELLIETLDVLVLALGRLNNMVLRLAPLGMFGIAGHTAGTLSLEKFELLQGYLLVYALASVLITFWVLPAMVAASTPFSHREILRESRDVLITAFALGNTFIVLPMIAEAGRRLMTRHGVYDKSVVHAPSEAVQFAYPFPDIGRIVGLVFIPFAAWFYGSRIDPTSLPELIGTGFFSAFAKPVISIPLLLQLAELPSDIFNLYLASGVVASRFGDLMKTMHLLVFSLLAICCLSGTLRMNYLRLGRAAAVTAVLFLVTVMSMRSFLEYSFEDSYDRGRLIVDRQLLGEPAEAVVVEDAGPNPEPRQPGEDRMARILRRGVIRVGVDPHRLPFAYQNQDGDLVGYDIDMAHQLAHDLGVSIEFVLFPASELIEWLEDDRFDVAMGALEATVERAALLPEMNPYMELTSAFVVPDHRRREFESLGALADALRGGPPLTVAVLAGGLASETRRTDTSLGWGWGALKDYGIAPHIERVELDSARDFFESAPENGEVLATTAEEGAAWTLEYPEFAVVKPEGFNAKSPLCYFVPERSQFRHFINTWLNLKRRNGAAEQLYDYWILGKLHKDEQPRWCVVRDVLHWIE</sequence>
<dbReference type="InterPro" id="IPR036458">
    <property type="entry name" value="Na:dicarbo_symporter_sf"/>
</dbReference>
<dbReference type="OrthoDB" id="9791339at2"/>
<evidence type="ECO:0000313" key="11">
    <source>
        <dbReference type="EMBL" id="TWT36474.1"/>
    </source>
</evidence>
<evidence type="ECO:0000256" key="3">
    <source>
        <dbReference type="ARBA" id="ARBA00010333"/>
    </source>
</evidence>
<dbReference type="PANTHER" id="PTHR35936">
    <property type="entry name" value="MEMBRANE-BOUND LYTIC MUREIN TRANSGLYCOSYLASE F"/>
    <property type="match status" value="1"/>
</dbReference>
<evidence type="ECO:0000259" key="10">
    <source>
        <dbReference type="SMART" id="SM00062"/>
    </source>
</evidence>
<feature type="transmembrane region" description="Helical" evidence="9">
    <location>
        <begin position="33"/>
        <end position="53"/>
    </location>
</feature>
<dbReference type="Pfam" id="PF00375">
    <property type="entry name" value="SDF"/>
    <property type="match status" value="1"/>
</dbReference>
<keyword evidence="5 9" id="KW-0812">Transmembrane</keyword>
<accession>A0A5C5VCX7</accession>
<feature type="transmembrane region" description="Helical" evidence="9">
    <location>
        <begin position="129"/>
        <end position="147"/>
    </location>
</feature>
<feature type="transmembrane region" description="Helical" evidence="9">
    <location>
        <begin position="65"/>
        <end position="93"/>
    </location>
</feature>
<keyword evidence="12" id="KW-1185">Reference proteome</keyword>
<dbReference type="PANTHER" id="PTHR35936:SF19">
    <property type="entry name" value="AMINO-ACID-BINDING PROTEIN YXEM-RELATED"/>
    <property type="match status" value="1"/>
</dbReference>
<feature type="transmembrane region" description="Helical" evidence="9">
    <location>
        <begin position="202"/>
        <end position="227"/>
    </location>
</feature>
<evidence type="ECO:0000256" key="5">
    <source>
        <dbReference type="ARBA" id="ARBA00022692"/>
    </source>
</evidence>
<dbReference type="PROSITE" id="PS01039">
    <property type="entry name" value="SBP_BACTERIAL_3"/>
    <property type="match status" value="1"/>
</dbReference>
<dbReference type="AlphaFoldDB" id="A0A5C5VCX7"/>
<dbReference type="EMBL" id="SIHJ01000001">
    <property type="protein sequence ID" value="TWT36474.1"/>
    <property type="molecule type" value="Genomic_DNA"/>
</dbReference>
<comment type="caution">
    <text evidence="11">The sequence shown here is derived from an EMBL/GenBank/DDBJ whole genome shotgun (WGS) entry which is preliminary data.</text>
</comment>
<feature type="transmembrane region" description="Helical" evidence="9">
    <location>
        <begin position="159"/>
        <end position="182"/>
    </location>
</feature>
<comment type="similarity">
    <text evidence="3">Belongs to the bacterial solute-binding protein 3 family.</text>
</comment>
<dbReference type="GO" id="GO:0016020">
    <property type="term" value="C:membrane"/>
    <property type="evidence" value="ECO:0007669"/>
    <property type="project" value="UniProtKB-SubCell"/>
</dbReference>
<dbReference type="SMART" id="SM00062">
    <property type="entry name" value="PBPb"/>
    <property type="match status" value="1"/>
</dbReference>
<keyword evidence="7 9" id="KW-1133">Transmembrane helix</keyword>
<dbReference type="SUPFAM" id="SSF53850">
    <property type="entry name" value="Periplasmic binding protein-like II"/>
    <property type="match status" value="1"/>
</dbReference>
<keyword evidence="4" id="KW-0813">Transport</keyword>
<dbReference type="SUPFAM" id="SSF118215">
    <property type="entry name" value="Proton glutamate symport protein"/>
    <property type="match status" value="1"/>
</dbReference>
<dbReference type="Gene3D" id="3.40.190.10">
    <property type="entry name" value="Periplasmic binding protein-like II"/>
    <property type="match status" value="2"/>
</dbReference>
<dbReference type="Gene3D" id="1.10.3860.10">
    <property type="entry name" value="Sodium:dicarboxylate symporter"/>
    <property type="match status" value="1"/>
</dbReference>
<evidence type="ECO:0000256" key="9">
    <source>
        <dbReference type="SAM" id="Phobius"/>
    </source>
</evidence>
<evidence type="ECO:0000256" key="7">
    <source>
        <dbReference type="ARBA" id="ARBA00022989"/>
    </source>
</evidence>
<dbReference type="Proteomes" id="UP000316714">
    <property type="component" value="Unassembled WGS sequence"/>
</dbReference>
<feature type="transmembrane region" description="Helical" evidence="9">
    <location>
        <begin position="291"/>
        <end position="307"/>
    </location>
</feature>
<dbReference type="GO" id="GO:0015293">
    <property type="term" value="F:symporter activity"/>
    <property type="evidence" value="ECO:0007669"/>
    <property type="project" value="InterPro"/>
</dbReference>
<keyword evidence="8 9" id="KW-0472">Membrane</keyword>
<keyword evidence="6" id="KW-0732">Signal</keyword>
<proteinExistence type="inferred from homology"/>
<protein>
    <submittedName>
        <fullName evidence="11">Cyclohexadienyl dehydratase</fullName>
    </submittedName>
</protein>
<evidence type="ECO:0000256" key="4">
    <source>
        <dbReference type="ARBA" id="ARBA00022448"/>
    </source>
</evidence>
<dbReference type="InterPro" id="IPR018313">
    <property type="entry name" value="SBP_3_CS"/>
</dbReference>
<dbReference type="InterPro" id="IPR001638">
    <property type="entry name" value="Solute-binding_3/MltF_N"/>
</dbReference>
<feature type="transmembrane region" description="Helical" evidence="9">
    <location>
        <begin position="239"/>
        <end position="257"/>
    </location>
</feature>
<name>A0A5C5VCX7_9BACT</name>